<proteinExistence type="predicted"/>
<protein>
    <submittedName>
        <fullName evidence="8">ABC transporter permease</fullName>
    </submittedName>
</protein>
<dbReference type="Pfam" id="PF02687">
    <property type="entry name" value="FtsX"/>
    <property type="match status" value="1"/>
</dbReference>
<feature type="transmembrane region" description="Helical" evidence="6">
    <location>
        <begin position="103"/>
        <end position="126"/>
    </location>
</feature>
<keyword evidence="3 6" id="KW-0812">Transmembrane</keyword>
<gene>
    <name evidence="8" type="ORF">HZF24_03615</name>
</gene>
<keyword evidence="5 6" id="KW-0472">Membrane</keyword>
<accession>A0A974GVC2</accession>
<keyword evidence="4 6" id="KW-1133">Transmembrane helix</keyword>
<reference evidence="8" key="1">
    <citation type="submission" date="2020-07" db="EMBL/GenBank/DDBJ databases">
        <title>Genomic analysis of a strain of Sedimentibacter Hydroxybenzoicus DSM7310.</title>
        <authorList>
            <person name="Ma S."/>
        </authorList>
    </citation>
    <scope>NUCLEOTIDE SEQUENCE</scope>
    <source>
        <strain evidence="8">DSM 7310</strain>
    </source>
</reference>
<keyword evidence="9" id="KW-1185">Reference proteome</keyword>
<dbReference type="PROSITE" id="PS51257">
    <property type="entry name" value="PROKAR_LIPOPROTEIN"/>
    <property type="match status" value="1"/>
</dbReference>
<dbReference type="RefSeq" id="WP_179236906.1">
    <property type="nucleotide sequence ID" value="NZ_JACBNQ010000002.1"/>
</dbReference>
<evidence type="ECO:0000313" key="8">
    <source>
        <dbReference type="EMBL" id="NYB73222.1"/>
    </source>
</evidence>
<evidence type="ECO:0000256" key="6">
    <source>
        <dbReference type="SAM" id="Phobius"/>
    </source>
</evidence>
<evidence type="ECO:0000256" key="4">
    <source>
        <dbReference type="ARBA" id="ARBA00022989"/>
    </source>
</evidence>
<feature type="domain" description="ABC3 transporter permease C-terminal" evidence="7">
    <location>
        <begin position="48"/>
        <end position="130"/>
    </location>
</feature>
<evidence type="ECO:0000256" key="3">
    <source>
        <dbReference type="ARBA" id="ARBA00022692"/>
    </source>
</evidence>
<comment type="caution">
    <text evidence="8">The sequence shown here is derived from an EMBL/GenBank/DDBJ whole genome shotgun (WGS) entry which is preliminary data.</text>
</comment>
<name>A0A974GVC2_SEDHY</name>
<organism evidence="8 9">
    <name type="scientific">Sedimentibacter hydroxybenzoicus DSM 7310</name>
    <dbReference type="NCBI Taxonomy" id="1123245"/>
    <lineage>
        <taxon>Bacteria</taxon>
        <taxon>Bacillati</taxon>
        <taxon>Bacillota</taxon>
        <taxon>Tissierellia</taxon>
        <taxon>Sedimentibacter</taxon>
    </lineage>
</organism>
<evidence type="ECO:0000256" key="2">
    <source>
        <dbReference type="ARBA" id="ARBA00022475"/>
    </source>
</evidence>
<sequence length="134" mass="15600">MKLKSLLLISLILVLFFTSCENNCVEYTEEEKIEMYYNEIVNSLDKNKCMGYKTIDVVIMVSIQLLIIIAASFIIGNILSIFTINIFNYYLQEYINISFNFTTLLNQIVILIIECFFVCLFCTMKVKKINLAEN</sequence>
<dbReference type="GO" id="GO:0005886">
    <property type="term" value="C:plasma membrane"/>
    <property type="evidence" value="ECO:0007669"/>
    <property type="project" value="UniProtKB-SubCell"/>
</dbReference>
<feature type="transmembrane region" description="Helical" evidence="6">
    <location>
        <begin position="63"/>
        <end position="91"/>
    </location>
</feature>
<evidence type="ECO:0000313" key="9">
    <source>
        <dbReference type="Proteomes" id="UP000611629"/>
    </source>
</evidence>
<dbReference type="InterPro" id="IPR003838">
    <property type="entry name" value="ABC3_permease_C"/>
</dbReference>
<dbReference type="Proteomes" id="UP000611629">
    <property type="component" value="Unassembled WGS sequence"/>
</dbReference>
<evidence type="ECO:0000256" key="1">
    <source>
        <dbReference type="ARBA" id="ARBA00004651"/>
    </source>
</evidence>
<dbReference type="EMBL" id="JACBNQ010000002">
    <property type="protein sequence ID" value="NYB73222.1"/>
    <property type="molecule type" value="Genomic_DNA"/>
</dbReference>
<comment type="subcellular location">
    <subcellularLocation>
        <location evidence="1">Cell membrane</location>
        <topology evidence="1">Multi-pass membrane protein</topology>
    </subcellularLocation>
</comment>
<keyword evidence="2" id="KW-1003">Cell membrane</keyword>
<evidence type="ECO:0000259" key="7">
    <source>
        <dbReference type="Pfam" id="PF02687"/>
    </source>
</evidence>
<evidence type="ECO:0000256" key="5">
    <source>
        <dbReference type="ARBA" id="ARBA00023136"/>
    </source>
</evidence>
<dbReference type="AlphaFoldDB" id="A0A974GVC2"/>